<evidence type="ECO:0000256" key="1">
    <source>
        <dbReference type="ARBA" id="ARBA00002620"/>
    </source>
</evidence>
<keyword evidence="8" id="KW-0496">Mitochondrion</keyword>
<reference evidence="12 13" key="1">
    <citation type="journal article" date="2017" name="PLoS Biol.">
        <title>The sea cucumber genome provides insights into morphological evolution and visceral regeneration.</title>
        <authorList>
            <person name="Zhang X."/>
            <person name="Sun L."/>
            <person name="Yuan J."/>
            <person name="Sun Y."/>
            <person name="Gao Y."/>
            <person name="Zhang L."/>
            <person name="Li S."/>
            <person name="Dai H."/>
            <person name="Hamel J.F."/>
            <person name="Liu C."/>
            <person name="Yu Y."/>
            <person name="Liu S."/>
            <person name="Lin W."/>
            <person name="Guo K."/>
            <person name="Jin S."/>
            <person name="Xu P."/>
            <person name="Storey K.B."/>
            <person name="Huan P."/>
            <person name="Zhang T."/>
            <person name="Zhou Y."/>
            <person name="Zhang J."/>
            <person name="Lin C."/>
            <person name="Li X."/>
            <person name="Xing L."/>
            <person name="Huo D."/>
            <person name="Sun M."/>
            <person name="Wang L."/>
            <person name="Mercier A."/>
            <person name="Li F."/>
            <person name="Yang H."/>
            <person name="Xiang J."/>
        </authorList>
    </citation>
    <scope>NUCLEOTIDE SEQUENCE [LARGE SCALE GENOMIC DNA]</scope>
    <source>
        <strain evidence="12">Shaxun</strain>
        <tissue evidence="12">Muscle</tissue>
    </source>
</reference>
<dbReference type="PANTHER" id="PTHR21425">
    <property type="entry name" value="NICE-3"/>
    <property type="match status" value="1"/>
</dbReference>
<organism evidence="12 13">
    <name type="scientific">Stichopus japonicus</name>
    <name type="common">Sea cucumber</name>
    <dbReference type="NCBI Taxonomy" id="307972"/>
    <lineage>
        <taxon>Eukaryota</taxon>
        <taxon>Metazoa</taxon>
        <taxon>Echinodermata</taxon>
        <taxon>Eleutherozoa</taxon>
        <taxon>Echinozoa</taxon>
        <taxon>Holothuroidea</taxon>
        <taxon>Aspidochirotacea</taxon>
        <taxon>Aspidochirotida</taxon>
        <taxon>Stichopodidae</taxon>
        <taxon>Apostichopus</taxon>
    </lineage>
</organism>
<evidence type="ECO:0000313" key="12">
    <source>
        <dbReference type="EMBL" id="PIK57308.1"/>
    </source>
</evidence>
<dbReference type="Proteomes" id="UP000230750">
    <property type="component" value="Unassembled WGS sequence"/>
</dbReference>
<feature type="compositionally biased region" description="Polar residues" evidence="10">
    <location>
        <begin position="201"/>
        <end position="224"/>
    </location>
</feature>
<dbReference type="Pfam" id="PF07406">
    <property type="entry name" value="NICE-3"/>
    <property type="match status" value="1"/>
</dbReference>
<feature type="transmembrane region" description="Helical" evidence="11">
    <location>
        <begin position="6"/>
        <end position="31"/>
    </location>
</feature>
<keyword evidence="9 11" id="KW-0472">Membrane</keyword>
<dbReference type="EMBL" id="MRZV01000146">
    <property type="protein sequence ID" value="PIK57308.1"/>
    <property type="molecule type" value="Genomic_DNA"/>
</dbReference>
<dbReference type="OrthoDB" id="5960253at2759"/>
<evidence type="ECO:0000256" key="6">
    <source>
        <dbReference type="ARBA" id="ARBA00022989"/>
    </source>
</evidence>
<name>A0A2G8LAL3_STIJA</name>
<evidence type="ECO:0000256" key="5">
    <source>
        <dbReference type="ARBA" id="ARBA00022692"/>
    </source>
</evidence>
<dbReference type="PANTHER" id="PTHR21425:SF2">
    <property type="entry name" value="PROTEIN C1ORF43"/>
    <property type="match status" value="1"/>
</dbReference>
<evidence type="ECO:0000256" key="8">
    <source>
        <dbReference type="ARBA" id="ARBA00023128"/>
    </source>
</evidence>
<dbReference type="GO" id="GO:0005739">
    <property type="term" value="C:mitochondrion"/>
    <property type="evidence" value="ECO:0007669"/>
    <property type="project" value="UniProtKB-SubCell"/>
</dbReference>
<keyword evidence="6 11" id="KW-1133">Transmembrane helix</keyword>
<dbReference type="AlphaFoldDB" id="A0A2G8LAL3"/>
<feature type="region of interest" description="Disordered" evidence="10">
    <location>
        <begin position="201"/>
        <end position="278"/>
    </location>
</feature>
<keyword evidence="7" id="KW-0333">Golgi apparatus</keyword>
<evidence type="ECO:0000256" key="2">
    <source>
        <dbReference type="ARBA" id="ARBA00004167"/>
    </source>
</evidence>
<dbReference type="GO" id="GO:0016020">
    <property type="term" value="C:membrane"/>
    <property type="evidence" value="ECO:0007669"/>
    <property type="project" value="UniProtKB-SubCell"/>
</dbReference>
<evidence type="ECO:0000256" key="7">
    <source>
        <dbReference type="ARBA" id="ARBA00023034"/>
    </source>
</evidence>
<comment type="function">
    <text evidence="1">General regulator of phagocytosis. Required to uptake Gram negative bacterium by macrophages.</text>
</comment>
<comment type="caution">
    <text evidence="12">The sequence shown here is derived from an EMBL/GenBank/DDBJ whole genome shotgun (WGS) entry which is preliminary data.</text>
</comment>
<keyword evidence="5 11" id="KW-0812">Transmembrane</keyword>
<protein>
    <submittedName>
        <fullName evidence="12">Uncharacterized protein</fullName>
    </submittedName>
</protein>
<evidence type="ECO:0000256" key="9">
    <source>
        <dbReference type="ARBA" id="ARBA00023136"/>
    </source>
</evidence>
<evidence type="ECO:0000256" key="3">
    <source>
        <dbReference type="ARBA" id="ARBA00004173"/>
    </source>
</evidence>
<keyword evidence="13" id="KW-1185">Reference proteome</keyword>
<evidence type="ECO:0000256" key="11">
    <source>
        <dbReference type="SAM" id="Phobius"/>
    </source>
</evidence>
<evidence type="ECO:0000256" key="10">
    <source>
        <dbReference type="SAM" id="MobiDB-lite"/>
    </source>
</evidence>
<gene>
    <name evidence="12" type="ORF">BSL78_05759</name>
</gene>
<proteinExistence type="predicted"/>
<sequence length="278" mass="31823">MAESRLALLPATLVLIVGVAVLTLFSLSLFAKRQISRVTIRSRRGAHYPIGQNAPRKLQREITRRLEQINQIKYEPKLLVENDYRLTKGDISGEKCSYIYRLKALDAYKQFDHLVKKVEPRLERTPDCSVRKFVIQVRESPITPMKGASSNLCKAFIDAYEHARYGYKVFSEAEYNNYMALLHELLSSLKPKTYKKKKLAQQFSQSSASHRGSFDRISTTSTVDSRQTHSSSRGHRSSQRDKGNSDIPMKARKSVDIEGSQQLLRSGSDRRLTEMHQL</sequence>
<feature type="compositionally biased region" description="Basic and acidic residues" evidence="10">
    <location>
        <begin position="267"/>
        <end position="278"/>
    </location>
</feature>
<dbReference type="InterPro" id="IPR010876">
    <property type="entry name" value="C1orf43"/>
</dbReference>
<accession>A0A2G8LAL3</accession>
<evidence type="ECO:0000256" key="4">
    <source>
        <dbReference type="ARBA" id="ARBA00004555"/>
    </source>
</evidence>
<evidence type="ECO:0000313" key="13">
    <source>
        <dbReference type="Proteomes" id="UP000230750"/>
    </source>
</evidence>
<dbReference type="GO" id="GO:0005794">
    <property type="term" value="C:Golgi apparatus"/>
    <property type="evidence" value="ECO:0007669"/>
    <property type="project" value="UniProtKB-SubCell"/>
</dbReference>
<comment type="subcellular location">
    <subcellularLocation>
        <location evidence="4">Golgi apparatus</location>
    </subcellularLocation>
    <subcellularLocation>
        <location evidence="2">Membrane</location>
        <topology evidence="2">Single-pass membrane protein</topology>
    </subcellularLocation>
    <subcellularLocation>
        <location evidence="3">Mitochondrion</location>
    </subcellularLocation>
</comment>